<gene>
    <name evidence="2" type="ORF">EB796_007214</name>
</gene>
<keyword evidence="3" id="KW-1185">Reference proteome</keyword>
<organism evidence="2 3">
    <name type="scientific">Bugula neritina</name>
    <name type="common">Brown bryozoan</name>
    <name type="synonym">Sertularia neritina</name>
    <dbReference type="NCBI Taxonomy" id="10212"/>
    <lineage>
        <taxon>Eukaryota</taxon>
        <taxon>Metazoa</taxon>
        <taxon>Spiralia</taxon>
        <taxon>Lophotrochozoa</taxon>
        <taxon>Bryozoa</taxon>
        <taxon>Gymnolaemata</taxon>
        <taxon>Cheilostomatida</taxon>
        <taxon>Flustrina</taxon>
        <taxon>Buguloidea</taxon>
        <taxon>Bugulidae</taxon>
        <taxon>Bugula</taxon>
    </lineage>
</organism>
<proteinExistence type="predicted"/>
<comment type="caution">
    <text evidence="2">The sequence shown here is derived from an EMBL/GenBank/DDBJ whole genome shotgun (WGS) entry which is preliminary data.</text>
</comment>
<reference evidence="2" key="1">
    <citation type="submission" date="2020-06" db="EMBL/GenBank/DDBJ databases">
        <title>Draft genome of Bugula neritina, a colonial animal packing powerful symbionts and potential medicines.</title>
        <authorList>
            <person name="Rayko M."/>
        </authorList>
    </citation>
    <scope>NUCLEOTIDE SEQUENCE [LARGE SCALE GENOMIC DNA]</scope>
    <source>
        <strain evidence="2">Kwan_BN1</strain>
    </source>
</reference>
<keyword evidence="1" id="KW-0472">Membrane</keyword>
<dbReference type="EMBL" id="VXIV02001063">
    <property type="protein sequence ID" value="KAF6034481.1"/>
    <property type="molecule type" value="Genomic_DNA"/>
</dbReference>
<evidence type="ECO:0000313" key="3">
    <source>
        <dbReference type="Proteomes" id="UP000593567"/>
    </source>
</evidence>
<protein>
    <submittedName>
        <fullName evidence="2">Uncharacterized protein</fullName>
    </submittedName>
</protein>
<evidence type="ECO:0000313" key="2">
    <source>
        <dbReference type="EMBL" id="KAF6034481.1"/>
    </source>
</evidence>
<feature type="transmembrane region" description="Helical" evidence="1">
    <location>
        <begin position="64"/>
        <end position="81"/>
    </location>
</feature>
<dbReference type="Proteomes" id="UP000593567">
    <property type="component" value="Unassembled WGS sequence"/>
</dbReference>
<keyword evidence="1" id="KW-0812">Transmembrane</keyword>
<name>A0A7J7K9E9_BUGNE</name>
<sequence length="88" mass="10104">MLSNFVITGVFSHLSTDDLRTETTAIFISISPRRLPMKESFVTLLDGLHLWKTFTSGGRYIGKMYWWYIAILLVVCGQTTADRNNETR</sequence>
<accession>A0A7J7K9E9</accession>
<keyword evidence="1" id="KW-1133">Transmembrane helix</keyword>
<evidence type="ECO:0000256" key="1">
    <source>
        <dbReference type="SAM" id="Phobius"/>
    </source>
</evidence>
<dbReference type="AlphaFoldDB" id="A0A7J7K9E9"/>